<gene>
    <name evidence="3" type="ORF">BIN_B_02794</name>
</gene>
<evidence type="ECO:0000259" key="2">
    <source>
        <dbReference type="Pfam" id="PF12358"/>
    </source>
</evidence>
<dbReference type="InterPro" id="IPR022104">
    <property type="entry name" value="DUF3644"/>
</dbReference>
<dbReference type="Pfam" id="PF12358">
    <property type="entry name" value="DUF3644"/>
    <property type="match status" value="1"/>
</dbReference>
<feature type="region of interest" description="Disordered" evidence="1">
    <location>
        <begin position="318"/>
        <end position="349"/>
    </location>
</feature>
<evidence type="ECO:0000313" key="3">
    <source>
        <dbReference type="EMBL" id="VTO99005.1"/>
    </source>
</evidence>
<protein>
    <recommendedName>
        <fullName evidence="2">DUF3644 domain-containing protein</fullName>
    </recommendedName>
</protein>
<evidence type="ECO:0000256" key="1">
    <source>
        <dbReference type="SAM" id="MobiDB-lite"/>
    </source>
</evidence>
<sequence length="349" mass="39673">MNYRGSYRKLQGNAVSAILAAIEIYNKPRFPYRDEVFVVLLINAWELLLKAIVSKSGSSIYYPKRRREPYRTLTLSDAFKAASASTLWPHGIKPEPIRKNLDLLALYRDKTVHFYNEDGFGVLIYSLAQTSINNYRDISRAIFGRDVADEISWQILPLGAKSPVDPITYLNKGGVSGGRRPGRAVQEFLLEIQGTQQEMKGGDLSRVLTLYSVNLQSTKKLSDADVVVGVSSVNDENPTIVQRKIDPNKSHPIRQKDVLPLLREDLGIGSYEFQAITRIRGLRDDPVYCWKDSDISLVKWSPEVVQFINKLTPEDVKSARERYSRQTGKKVAHENQRKRGGQPPKRRPW</sequence>
<feature type="compositionally biased region" description="Basic residues" evidence="1">
    <location>
        <begin position="338"/>
        <end position="349"/>
    </location>
</feature>
<dbReference type="RefSeq" id="WP_204801733.1">
    <property type="nucleotide sequence ID" value="NZ_CAJMWM010000001.1"/>
</dbReference>
<feature type="domain" description="DUF3644" evidence="2">
    <location>
        <begin position="13"/>
        <end position="165"/>
    </location>
</feature>
<proteinExistence type="predicted"/>
<reference evidence="3" key="1">
    <citation type="submission" date="2019-05" db="EMBL/GenBank/DDBJ databases">
        <authorList>
            <person name="Naeem R."/>
            <person name="Antony C."/>
            <person name="Guan Q."/>
        </authorList>
    </citation>
    <scope>NUCLEOTIDE SEQUENCE</scope>
    <source>
        <strain evidence="3">2</strain>
    </source>
</reference>
<dbReference type="AlphaFoldDB" id="A0A653EQG4"/>
<accession>A0A653EQG4</accession>
<organism evidence="3">
    <name type="scientific">Mycobacterium riyadhense</name>
    <dbReference type="NCBI Taxonomy" id="486698"/>
    <lineage>
        <taxon>Bacteria</taxon>
        <taxon>Bacillati</taxon>
        <taxon>Actinomycetota</taxon>
        <taxon>Actinomycetes</taxon>
        <taxon>Mycobacteriales</taxon>
        <taxon>Mycobacteriaceae</taxon>
        <taxon>Mycobacterium</taxon>
    </lineage>
</organism>
<name>A0A653EQG4_9MYCO</name>
<dbReference type="EMBL" id="LR589089">
    <property type="protein sequence ID" value="VTO99005.1"/>
    <property type="molecule type" value="Genomic_DNA"/>
</dbReference>